<comment type="similarity">
    <text evidence="6">Belongs to the eukaryotic/archaeal RNase P protein component 1 family.</text>
</comment>
<accession>A0A429G709</accession>
<comment type="caution">
    <text evidence="7">The sequence shown here is derived from an EMBL/GenBank/DDBJ whole genome shotgun (WGS) entry which is preliminary data.</text>
</comment>
<dbReference type="Gene3D" id="2.30.30.210">
    <property type="entry name" value="Ribonuclease P/MRP, subunit p29"/>
    <property type="match status" value="1"/>
</dbReference>
<dbReference type="SMART" id="SM00538">
    <property type="entry name" value="POP4"/>
    <property type="match status" value="1"/>
</dbReference>
<evidence type="ECO:0000256" key="3">
    <source>
        <dbReference type="ARBA" id="ARBA00022722"/>
    </source>
</evidence>
<keyword evidence="5 6" id="KW-0378">Hydrolase</keyword>
<dbReference type="GO" id="GO:0003723">
    <property type="term" value="F:RNA binding"/>
    <property type="evidence" value="ECO:0007669"/>
    <property type="project" value="InterPro"/>
</dbReference>
<dbReference type="AlphaFoldDB" id="A0A429G709"/>
<comment type="catalytic activity">
    <reaction evidence="6">
        <text>Endonucleolytic cleavage of RNA, removing 5'-extranucleotides from tRNA precursor.</text>
        <dbReference type="EC" id="3.1.26.5"/>
    </reaction>
</comment>
<keyword evidence="3 6" id="KW-0540">Nuclease</keyword>
<comment type="subunit">
    <text evidence="6">Consists of a catalytic RNA component and at least 4-5 protein subunits.</text>
</comment>
<evidence type="ECO:0000256" key="6">
    <source>
        <dbReference type="HAMAP-Rule" id="MF_00754"/>
    </source>
</evidence>
<evidence type="ECO:0000313" key="8">
    <source>
        <dbReference type="Proteomes" id="UP000278149"/>
    </source>
</evidence>
<comment type="subcellular location">
    <subcellularLocation>
        <location evidence="6">Cytoplasm</location>
    </subcellularLocation>
</comment>
<dbReference type="InterPro" id="IPR023538">
    <property type="entry name" value="RNP1"/>
</dbReference>
<dbReference type="InterPro" id="IPR002730">
    <property type="entry name" value="Rpp29/RNP1"/>
</dbReference>
<reference evidence="7 8" key="1">
    <citation type="submission" date="2018-10" db="EMBL/GenBank/DDBJ databases">
        <title>Co-occurring genomic capacity for anaerobic methane metabolism and dissimilatory sulfite reduction discovered in the Korarchaeota.</title>
        <authorList>
            <person name="Mckay L.J."/>
            <person name="Dlakic M."/>
            <person name="Fields M.W."/>
            <person name="Delmont T.O."/>
            <person name="Eren A.M."/>
            <person name="Jay Z.J."/>
            <person name="Klingelsmith K.B."/>
            <person name="Rusch D.B."/>
            <person name="Inskeep W.P."/>
        </authorList>
    </citation>
    <scope>NUCLEOTIDE SEQUENCE [LARGE SCALE GENOMIC DNA]</scope>
    <source>
        <strain evidence="7 8">WS</strain>
    </source>
</reference>
<keyword evidence="2 6" id="KW-0819">tRNA processing</keyword>
<proteinExistence type="inferred from homology"/>
<dbReference type="GO" id="GO:0004526">
    <property type="term" value="F:ribonuclease P activity"/>
    <property type="evidence" value="ECO:0007669"/>
    <property type="project" value="UniProtKB-UniRule"/>
</dbReference>
<comment type="function">
    <text evidence="6">Part of ribonuclease P, a protein complex that generates mature tRNA molecules by cleaving their 5'-ends.</text>
</comment>
<dbReference type="Pfam" id="PF01868">
    <property type="entry name" value="RNase_P-MRP_p29"/>
    <property type="match status" value="1"/>
</dbReference>
<dbReference type="NCBIfam" id="NF046110">
    <property type="entry name" value="RNaseP1Mthb"/>
    <property type="match status" value="1"/>
</dbReference>
<dbReference type="EC" id="3.1.26.5" evidence="6"/>
<dbReference type="InterPro" id="IPR036980">
    <property type="entry name" value="RNase_P/MRP_Rpp29_sf"/>
</dbReference>
<dbReference type="HAMAP" id="MF_00754">
    <property type="entry name" value="RNase_P_1"/>
    <property type="match status" value="1"/>
</dbReference>
<dbReference type="GO" id="GO:0030677">
    <property type="term" value="C:ribonuclease P complex"/>
    <property type="evidence" value="ECO:0007669"/>
    <property type="project" value="UniProtKB-UniRule"/>
</dbReference>
<organism evidence="7 8">
    <name type="scientific">Candidatus Korarchaeum cryptofilum</name>
    <dbReference type="NCBI Taxonomy" id="498846"/>
    <lineage>
        <taxon>Archaea</taxon>
        <taxon>Thermoproteota</taxon>
        <taxon>Candidatus Korarchaeia</taxon>
        <taxon>Candidatus Korarchaeales</taxon>
        <taxon>Candidatus Korarchaeaceae</taxon>
        <taxon>Candidatus Korarchaeum</taxon>
    </lineage>
</organism>
<dbReference type="Proteomes" id="UP000278149">
    <property type="component" value="Unassembled WGS sequence"/>
</dbReference>
<evidence type="ECO:0000256" key="2">
    <source>
        <dbReference type="ARBA" id="ARBA00022694"/>
    </source>
</evidence>
<evidence type="ECO:0000256" key="4">
    <source>
        <dbReference type="ARBA" id="ARBA00022759"/>
    </source>
</evidence>
<dbReference type="GO" id="GO:0005737">
    <property type="term" value="C:cytoplasm"/>
    <property type="evidence" value="ECO:0007669"/>
    <property type="project" value="UniProtKB-SubCell"/>
</dbReference>
<evidence type="ECO:0000256" key="5">
    <source>
        <dbReference type="ARBA" id="ARBA00022801"/>
    </source>
</evidence>
<dbReference type="InterPro" id="IPR023534">
    <property type="entry name" value="Rof/RNase_P-like"/>
</dbReference>
<name>A0A429G709_9CREN</name>
<protein>
    <recommendedName>
        <fullName evidence="6">Ribonuclease P protein component 1</fullName>
        <shortName evidence="6">RNase P component 1</shortName>
        <ecNumber evidence="6">3.1.26.5</ecNumber>
    </recommendedName>
    <alternativeName>
        <fullName evidence="6">Rpp29</fullName>
    </alternativeName>
</protein>
<dbReference type="SUPFAM" id="SSF101744">
    <property type="entry name" value="Rof/RNase P subunit-like"/>
    <property type="match status" value="1"/>
</dbReference>
<evidence type="ECO:0000256" key="1">
    <source>
        <dbReference type="ARBA" id="ARBA00022490"/>
    </source>
</evidence>
<keyword evidence="1 6" id="KW-0963">Cytoplasm</keyword>
<gene>
    <name evidence="6" type="primary">rnp1</name>
    <name evidence="7" type="ORF">D9Q81_02965</name>
</gene>
<sequence length="90" mass="10081">MGPVRASNILYHELIGLEVSVFRSPNLSEIGIKGKVVYETRNCLIIERGDRRSLIAKSGRLFLFRVDDGSSVLVLGDRLIGRPEERVKKA</sequence>
<dbReference type="GO" id="GO:0001682">
    <property type="term" value="P:tRNA 5'-leader removal"/>
    <property type="evidence" value="ECO:0007669"/>
    <property type="project" value="UniProtKB-UniRule"/>
</dbReference>
<evidence type="ECO:0000313" key="7">
    <source>
        <dbReference type="EMBL" id="RSN69580.1"/>
    </source>
</evidence>
<dbReference type="EMBL" id="RCOR01000018">
    <property type="protein sequence ID" value="RSN69580.1"/>
    <property type="molecule type" value="Genomic_DNA"/>
</dbReference>
<keyword evidence="4 6" id="KW-0255">Endonuclease</keyword>